<dbReference type="KEGG" id="atu:Atu4079"/>
<dbReference type="AlphaFoldDB" id="Q8U8L2"/>
<proteinExistence type="predicted"/>
<dbReference type="EMBL" id="AE007870">
    <property type="protein sequence ID" value="AAL44880.2"/>
    <property type="molecule type" value="Genomic_DNA"/>
</dbReference>
<protein>
    <submittedName>
        <fullName evidence="1">Uncharacterized protein</fullName>
    </submittedName>
</protein>
<reference evidence="1 2" key="1">
    <citation type="journal article" date="2001" name="Science">
        <title>The genome of the natural genetic engineer Agrobacterium tumefaciens C58.</title>
        <authorList>
            <person name="Wood D.W."/>
            <person name="Setubal J.C."/>
            <person name="Kaul R."/>
            <person name="Monks D.E."/>
            <person name="Kitajima J.P."/>
            <person name="Okura V.K."/>
            <person name="Zhou Y."/>
            <person name="Chen L."/>
            <person name="Wood G.E."/>
            <person name="Almeida N.F.Jr."/>
            <person name="Woo L."/>
            <person name="Chen Y."/>
            <person name="Paulsen I.T."/>
            <person name="Eisen J.A."/>
            <person name="Karp P.D."/>
            <person name="Bovee D.Sr."/>
            <person name="Chapman P."/>
            <person name="Clendenning J."/>
            <person name="Deatherage G."/>
            <person name="Gillet W."/>
            <person name="Grant C."/>
            <person name="Kutyavin T."/>
            <person name="Levy R."/>
            <person name="Li M.J."/>
            <person name="McClelland E."/>
            <person name="Palmieri A."/>
            <person name="Raymond C."/>
            <person name="Rouse G."/>
            <person name="Saenphimmachak C."/>
            <person name="Wu Z."/>
            <person name="Romero P."/>
            <person name="Gordon D."/>
            <person name="Zhang S."/>
            <person name="Yoo H."/>
            <person name="Tao Y."/>
            <person name="Biddle P."/>
            <person name="Jung M."/>
            <person name="Krespan W."/>
            <person name="Perry M."/>
            <person name="Gordon-Kamm B."/>
            <person name="Liao L."/>
            <person name="Kim S."/>
            <person name="Hendrick C."/>
            <person name="Zhao Z.Y."/>
            <person name="Dolan M."/>
            <person name="Chumley F."/>
            <person name="Tingey S.V."/>
            <person name="Tomb J.F."/>
            <person name="Gordon M.P."/>
            <person name="Olson M.V."/>
            <person name="Nester E.W."/>
        </authorList>
    </citation>
    <scope>NUCLEOTIDE SEQUENCE [LARGE SCALE GENOMIC DNA]</scope>
    <source>
        <strain evidence="2">C58 / ATCC 33970</strain>
    </source>
</reference>
<evidence type="ECO:0000313" key="1">
    <source>
        <dbReference type="EMBL" id="AAL44880.2"/>
    </source>
</evidence>
<organism evidence="1 2">
    <name type="scientific">Agrobacterium fabrum (strain C58 / ATCC 33970)</name>
    <name type="common">Agrobacterium tumefaciens (strain C58)</name>
    <dbReference type="NCBI Taxonomy" id="176299"/>
    <lineage>
        <taxon>Bacteria</taxon>
        <taxon>Pseudomonadati</taxon>
        <taxon>Pseudomonadota</taxon>
        <taxon>Alphaproteobacteria</taxon>
        <taxon>Hyphomicrobiales</taxon>
        <taxon>Rhizobiaceae</taxon>
        <taxon>Rhizobium/Agrobacterium group</taxon>
        <taxon>Agrobacterium</taxon>
        <taxon>Agrobacterium tumefaciens complex</taxon>
    </lineage>
</organism>
<dbReference type="Proteomes" id="UP000000813">
    <property type="component" value="Chromosome linear"/>
</dbReference>
<sequence>MKNKTFSSASQGSPKALPALYPPLPKRFAWSLRCRASFKKGKEAATLYKWFTGPEICFAQLSCLNTGSKTAHGFRPDALNHTLAFAAAKIQ</sequence>
<keyword evidence="2" id="KW-1185">Reference proteome</keyword>
<dbReference type="EnsemblBacteria" id="AAL44880">
    <property type="protein sequence ID" value="AAL44880"/>
    <property type="gene ID" value="Atu4079"/>
</dbReference>
<dbReference type="HOGENOM" id="CLU_2434331_0_0_5"/>
<name>Q8U8L2_AGRFC</name>
<dbReference type="STRING" id="176299.Atu4079"/>
<evidence type="ECO:0000313" key="2">
    <source>
        <dbReference type="Proteomes" id="UP000000813"/>
    </source>
</evidence>
<dbReference type="OrthoDB" id="9943512at2"/>
<gene>
    <name evidence="1" type="ordered locus">Atu4079</name>
</gene>
<reference evidence="1 2" key="2">
    <citation type="journal article" date="2001" name="Science">
        <title>Genome sequence of the plant pathogen and biotechnology agent Agrobacterium tumefaciens C58.</title>
        <authorList>
            <person name="Goodner B."/>
            <person name="Hinkle G."/>
            <person name="Gattung S."/>
            <person name="Miller N."/>
            <person name="Blanchard M."/>
            <person name="Qurollo B."/>
            <person name="Goldman B.S."/>
            <person name="Cao Y."/>
            <person name="Askenazi M."/>
            <person name="Halling C."/>
            <person name="Mullin L."/>
            <person name="Houmiel K."/>
            <person name="Gordon J."/>
            <person name="Vaudin M."/>
            <person name="Iartchouk O."/>
            <person name="Epp A."/>
            <person name="Liu F."/>
            <person name="Wollam C."/>
            <person name="Allinger M."/>
            <person name="Doughty D."/>
            <person name="Scott C."/>
            <person name="Lappas C."/>
            <person name="Markelz B."/>
            <person name="Flanagan C."/>
            <person name="Crowell C."/>
            <person name="Gurson J."/>
            <person name="Lomo C."/>
            <person name="Sear C."/>
            <person name="Strub G."/>
            <person name="Cielo C."/>
            <person name="Slater S."/>
        </authorList>
    </citation>
    <scope>NUCLEOTIDE SEQUENCE [LARGE SCALE GENOMIC DNA]</scope>
    <source>
        <strain evidence="2">C58 / ATCC 33970</strain>
    </source>
</reference>
<accession>Q8U8L2</accession>